<evidence type="ECO:0000313" key="2">
    <source>
        <dbReference type="EMBL" id="TDZ39379.1"/>
    </source>
</evidence>
<keyword evidence="1" id="KW-0732">Signal</keyword>
<keyword evidence="3" id="KW-1185">Reference proteome</keyword>
<dbReference type="EMBL" id="QAPG01000010">
    <property type="protein sequence ID" value="TDZ39379.1"/>
    <property type="molecule type" value="Genomic_DNA"/>
</dbReference>
<evidence type="ECO:0000256" key="1">
    <source>
        <dbReference type="SAM" id="SignalP"/>
    </source>
</evidence>
<dbReference type="Proteomes" id="UP000295083">
    <property type="component" value="Unassembled WGS sequence"/>
</dbReference>
<gene>
    <name evidence="2" type="ORF">C8035_v003302</name>
</gene>
<comment type="caution">
    <text evidence="2">The sequence shown here is derived from an EMBL/GenBank/DDBJ whole genome shotgun (WGS) entry which is preliminary data.</text>
</comment>
<organism evidence="2 3">
    <name type="scientific">Colletotrichum spinosum</name>
    <dbReference type="NCBI Taxonomy" id="1347390"/>
    <lineage>
        <taxon>Eukaryota</taxon>
        <taxon>Fungi</taxon>
        <taxon>Dikarya</taxon>
        <taxon>Ascomycota</taxon>
        <taxon>Pezizomycotina</taxon>
        <taxon>Sordariomycetes</taxon>
        <taxon>Hypocreomycetidae</taxon>
        <taxon>Glomerellales</taxon>
        <taxon>Glomerellaceae</taxon>
        <taxon>Colletotrichum</taxon>
        <taxon>Colletotrichum orbiculare species complex</taxon>
    </lineage>
</organism>
<sequence>MHSSAPSFFSSLLISLAAAAAATTTSSKQTLARRQDLFSPPLITPSPDPSLAASLLLQARQGGPRPPDGRTDFIGWYTVSDTWVSSTCPPDDYFAADETWGVCCHRSSPHCDMATACGGPYGNYAMGPNGQADCGPRKTCDTVTMLQTKGSTDARRIIFCIAISEVYVLPMTWYRVTYPRDPSTAGCDCHRDTPWGSDGNRHDGQLDVGNITRGGKLAVDRAEHFGGGSVVAVRDRGAIGTAEAM</sequence>
<evidence type="ECO:0008006" key="4">
    <source>
        <dbReference type="Google" id="ProtNLM"/>
    </source>
</evidence>
<protein>
    <recommendedName>
        <fullName evidence="4">Secreted in xylem 11</fullName>
    </recommendedName>
</protein>
<evidence type="ECO:0000313" key="3">
    <source>
        <dbReference type="Proteomes" id="UP000295083"/>
    </source>
</evidence>
<feature type="signal peptide" evidence="1">
    <location>
        <begin position="1"/>
        <end position="27"/>
    </location>
</feature>
<dbReference type="AlphaFoldDB" id="A0A4V3HTD4"/>
<reference evidence="2 3" key="1">
    <citation type="submission" date="2018-11" db="EMBL/GenBank/DDBJ databases">
        <title>Genome sequence and assembly of Colletotrichum spinosum.</title>
        <authorList>
            <person name="Gan P."/>
            <person name="Shirasu K."/>
        </authorList>
    </citation>
    <scope>NUCLEOTIDE SEQUENCE [LARGE SCALE GENOMIC DNA]</scope>
    <source>
        <strain evidence="2 3">CBS 515.97</strain>
    </source>
</reference>
<feature type="chain" id="PRO_5020561361" description="Secreted in xylem 11" evidence="1">
    <location>
        <begin position="28"/>
        <end position="245"/>
    </location>
</feature>
<accession>A0A4V3HTD4</accession>
<name>A0A4V3HTD4_9PEZI</name>
<proteinExistence type="predicted"/>